<dbReference type="PROSITE" id="PS50930">
    <property type="entry name" value="HTH_LYTTR"/>
    <property type="match status" value="1"/>
</dbReference>
<dbReference type="AlphaFoldDB" id="A0A0R1ZCH8"/>
<keyword evidence="3" id="KW-1185">Reference proteome</keyword>
<dbReference type="PATRIC" id="fig|1423820.4.peg.1255"/>
<accession>A0A0R1ZCH8</accession>
<comment type="caution">
    <text evidence="2">The sequence shown here is derived from an EMBL/GenBank/DDBJ whole genome shotgun (WGS) entry which is preliminary data.</text>
</comment>
<sequence>MKYQFKADSGVNETNVLITAQTKNHEVDEIERALEKIQEGSQIITINVHQAVYRIHFNEIIFVDVWGDYTTIHLLERNFKIHQPLHKIEEQLQDDRFVRGSRSLILNLDFVEKFRSSFSGTYLVEMANHQKVAISRRYWKKVKERVFQK</sequence>
<evidence type="ECO:0000313" key="2">
    <source>
        <dbReference type="EMBL" id="KRM52034.1"/>
    </source>
</evidence>
<dbReference type="PANTHER" id="PTHR37299">
    <property type="entry name" value="TRANSCRIPTIONAL REGULATOR-RELATED"/>
    <property type="match status" value="1"/>
</dbReference>
<reference evidence="2 3" key="1">
    <citation type="journal article" date="2015" name="Genome Announc.">
        <title>Expanding the biotechnology potential of lactobacilli through comparative genomics of 213 strains and associated genera.</title>
        <authorList>
            <person name="Sun Z."/>
            <person name="Harris H.M."/>
            <person name="McCann A."/>
            <person name="Guo C."/>
            <person name="Argimon S."/>
            <person name="Zhang W."/>
            <person name="Yang X."/>
            <person name="Jeffery I.B."/>
            <person name="Cooney J.C."/>
            <person name="Kagawa T.F."/>
            <person name="Liu W."/>
            <person name="Song Y."/>
            <person name="Salvetti E."/>
            <person name="Wrobel A."/>
            <person name="Rasinkangas P."/>
            <person name="Parkhill J."/>
            <person name="Rea M.C."/>
            <person name="O'Sullivan O."/>
            <person name="Ritari J."/>
            <person name="Douillard F.P."/>
            <person name="Paul Ross R."/>
            <person name="Yang R."/>
            <person name="Briner A.E."/>
            <person name="Felis G.E."/>
            <person name="de Vos W.M."/>
            <person name="Barrangou R."/>
            <person name="Klaenhammer T.R."/>
            <person name="Caufield P.W."/>
            <person name="Cui Y."/>
            <person name="Zhang H."/>
            <person name="O'Toole P.W."/>
        </authorList>
    </citation>
    <scope>NUCLEOTIDE SEQUENCE [LARGE SCALE GENOMIC DNA]</scope>
    <source>
        <strain evidence="2 3">DSM 20653</strain>
    </source>
</reference>
<dbReference type="RefSeq" id="WP_057907050.1">
    <property type="nucleotide sequence ID" value="NZ_AYYZ01000029.1"/>
</dbReference>
<dbReference type="Pfam" id="PF04397">
    <property type="entry name" value="LytTR"/>
    <property type="match status" value="1"/>
</dbReference>
<evidence type="ECO:0000313" key="3">
    <source>
        <dbReference type="Proteomes" id="UP000051291"/>
    </source>
</evidence>
<dbReference type="Gene3D" id="2.40.50.1020">
    <property type="entry name" value="LytTr DNA-binding domain"/>
    <property type="match status" value="1"/>
</dbReference>
<feature type="domain" description="HTH LytTR-type" evidence="1">
    <location>
        <begin position="44"/>
        <end position="148"/>
    </location>
</feature>
<dbReference type="GO" id="GO:0003677">
    <property type="term" value="F:DNA binding"/>
    <property type="evidence" value="ECO:0007669"/>
    <property type="project" value="InterPro"/>
</dbReference>
<organism evidence="2 3">
    <name type="scientific">Ligilactobacillus araffinosus DSM 20653</name>
    <dbReference type="NCBI Taxonomy" id="1423820"/>
    <lineage>
        <taxon>Bacteria</taxon>
        <taxon>Bacillati</taxon>
        <taxon>Bacillota</taxon>
        <taxon>Bacilli</taxon>
        <taxon>Lactobacillales</taxon>
        <taxon>Lactobacillaceae</taxon>
        <taxon>Ligilactobacillus</taxon>
    </lineage>
</organism>
<protein>
    <recommendedName>
        <fullName evidence="1">HTH LytTR-type domain-containing protein</fullName>
    </recommendedName>
</protein>
<dbReference type="GO" id="GO:0000156">
    <property type="term" value="F:phosphorelay response regulator activity"/>
    <property type="evidence" value="ECO:0007669"/>
    <property type="project" value="InterPro"/>
</dbReference>
<dbReference type="Proteomes" id="UP000051291">
    <property type="component" value="Unassembled WGS sequence"/>
</dbReference>
<dbReference type="PANTHER" id="PTHR37299:SF1">
    <property type="entry name" value="STAGE 0 SPORULATION PROTEIN A HOMOLOG"/>
    <property type="match status" value="1"/>
</dbReference>
<gene>
    <name evidence="2" type="ORF">FC64_GL001229</name>
</gene>
<name>A0A0R1ZCH8_9LACO</name>
<dbReference type="SMART" id="SM00850">
    <property type="entry name" value="LytTR"/>
    <property type="match status" value="1"/>
</dbReference>
<dbReference type="InterPro" id="IPR046947">
    <property type="entry name" value="LytR-like"/>
</dbReference>
<dbReference type="EMBL" id="AYYZ01000029">
    <property type="protein sequence ID" value="KRM52034.1"/>
    <property type="molecule type" value="Genomic_DNA"/>
</dbReference>
<evidence type="ECO:0000259" key="1">
    <source>
        <dbReference type="PROSITE" id="PS50930"/>
    </source>
</evidence>
<proteinExistence type="predicted"/>
<dbReference type="STRING" id="1423820.FC64_GL001229"/>
<dbReference type="InterPro" id="IPR007492">
    <property type="entry name" value="LytTR_DNA-bd_dom"/>
</dbReference>